<feature type="chain" id="PRO_5035425264" evidence="1">
    <location>
        <begin position="20"/>
        <end position="238"/>
    </location>
</feature>
<protein>
    <submittedName>
        <fullName evidence="2">Uncharacterized protein</fullName>
    </submittedName>
</protein>
<evidence type="ECO:0000313" key="2">
    <source>
        <dbReference type="EMBL" id="KAH7303163.1"/>
    </source>
</evidence>
<proteinExistence type="predicted"/>
<name>A0A8K0SFF6_9HYPO</name>
<keyword evidence="3" id="KW-1185">Reference proteome</keyword>
<reference evidence="2" key="1">
    <citation type="journal article" date="2021" name="Nat. Commun.">
        <title>Genetic determinants of endophytism in the Arabidopsis root mycobiome.</title>
        <authorList>
            <person name="Mesny F."/>
            <person name="Miyauchi S."/>
            <person name="Thiergart T."/>
            <person name="Pickel B."/>
            <person name="Atanasova L."/>
            <person name="Karlsson M."/>
            <person name="Huettel B."/>
            <person name="Barry K.W."/>
            <person name="Haridas S."/>
            <person name="Chen C."/>
            <person name="Bauer D."/>
            <person name="Andreopoulos W."/>
            <person name="Pangilinan J."/>
            <person name="LaButti K."/>
            <person name="Riley R."/>
            <person name="Lipzen A."/>
            <person name="Clum A."/>
            <person name="Drula E."/>
            <person name="Henrissat B."/>
            <person name="Kohler A."/>
            <person name="Grigoriev I.V."/>
            <person name="Martin F.M."/>
            <person name="Hacquard S."/>
        </authorList>
    </citation>
    <scope>NUCLEOTIDE SEQUENCE</scope>
    <source>
        <strain evidence="2">MPI-CAGE-CH-0235</strain>
    </source>
</reference>
<comment type="caution">
    <text evidence="2">The sequence shown here is derived from an EMBL/GenBank/DDBJ whole genome shotgun (WGS) entry which is preliminary data.</text>
</comment>
<gene>
    <name evidence="2" type="ORF">B0I35DRAFT_415333</name>
</gene>
<dbReference type="InterPro" id="IPR036928">
    <property type="entry name" value="AS_sf"/>
</dbReference>
<dbReference type="EMBL" id="JAGPNK010000038">
    <property type="protein sequence ID" value="KAH7303163.1"/>
    <property type="molecule type" value="Genomic_DNA"/>
</dbReference>
<dbReference type="SUPFAM" id="SSF75304">
    <property type="entry name" value="Amidase signature (AS) enzymes"/>
    <property type="match status" value="1"/>
</dbReference>
<sequence>MFPRPQWVLFLLLPPKWFGKPWRTLVARSSRTQSLSRLVDPETFTGITNAVNFLDHSGVLTTDEVEIKTRRLSVETVMTAFLKRTTIGHQVLNLATEFLADSLSKRREPSMRISRDEDTLIMHLDCGNIPSTSSSPGGSSGGEGAAVGSECSVGTDIGGRQASNAYGFKPKALRNPALRNLALPCWIIGGQESIRGCRVLKQERCRYRGRLSCLKMGSWWGYYTMMERFDCISLSYEL</sequence>
<organism evidence="2 3">
    <name type="scientific">Stachybotrys elegans</name>
    <dbReference type="NCBI Taxonomy" id="80388"/>
    <lineage>
        <taxon>Eukaryota</taxon>
        <taxon>Fungi</taxon>
        <taxon>Dikarya</taxon>
        <taxon>Ascomycota</taxon>
        <taxon>Pezizomycotina</taxon>
        <taxon>Sordariomycetes</taxon>
        <taxon>Hypocreomycetidae</taxon>
        <taxon>Hypocreales</taxon>
        <taxon>Stachybotryaceae</taxon>
        <taxon>Stachybotrys</taxon>
    </lineage>
</organism>
<evidence type="ECO:0000313" key="3">
    <source>
        <dbReference type="Proteomes" id="UP000813444"/>
    </source>
</evidence>
<evidence type="ECO:0000256" key="1">
    <source>
        <dbReference type="SAM" id="SignalP"/>
    </source>
</evidence>
<keyword evidence="1" id="KW-0732">Signal</keyword>
<feature type="signal peptide" evidence="1">
    <location>
        <begin position="1"/>
        <end position="19"/>
    </location>
</feature>
<dbReference type="AlphaFoldDB" id="A0A8K0SFF6"/>
<dbReference type="Proteomes" id="UP000813444">
    <property type="component" value="Unassembled WGS sequence"/>
</dbReference>
<accession>A0A8K0SFF6</accession>